<dbReference type="InterPro" id="IPR000172">
    <property type="entry name" value="GMC_OxRdtase_N"/>
</dbReference>
<evidence type="ECO:0000259" key="8">
    <source>
        <dbReference type="PROSITE" id="PS00624"/>
    </source>
</evidence>
<dbReference type="GO" id="GO:0016614">
    <property type="term" value="F:oxidoreductase activity, acting on CH-OH group of donors"/>
    <property type="evidence" value="ECO:0007669"/>
    <property type="project" value="InterPro"/>
</dbReference>
<dbReference type="Pfam" id="PF00732">
    <property type="entry name" value="GMC_oxred_N"/>
    <property type="match status" value="1"/>
</dbReference>
<evidence type="ECO:0000313" key="9">
    <source>
        <dbReference type="EMBL" id="HBP28978.1"/>
    </source>
</evidence>
<proteinExistence type="inferred from homology"/>
<protein>
    <submittedName>
        <fullName evidence="9">Choline dehydrogenase</fullName>
    </submittedName>
</protein>
<dbReference type="InterPro" id="IPR012132">
    <property type="entry name" value="GMC_OxRdtase"/>
</dbReference>
<dbReference type="PROSITE" id="PS51257">
    <property type="entry name" value="PROKAR_LIPOPROTEIN"/>
    <property type="match status" value="1"/>
</dbReference>
<evidence type="ECO:0000259" key="7">
    <source>
        <dbReference type="PROSITE" id="PS00623"/>
    </source>
</evidence>
<sequence>MKETLEFDYVIVGAGAAGCILANRLSADGRYSVLLLEAGGEGRNFWIPIPAGFSKLMTNRAFNWGFHTEPEANTLDRTIAVPRGKGLGGSTLINGMIYVRGTREDYDGWVNQGAVGWSYDEVVTYFDKIENYNQMPHENAIDNNQAMSREMKEREGSAFEYATRGSGGPMHISEVGERFPLSTAFLQAAQEHGLHRNSDYNLGDQEGVGYYQVLQKNGRRWSVADGYLTPARGRRNLHIRTHAHVLRVNLQGKRCVGLTYRDRSGTTQDVTARIETILAAGAIQSPHLLELSGIGRPDCLDKAGIQVKHALNGVGENYIDHFCTRMNWRIKNTQTLNELSRGPSLVAAVAKYFLQRRGILSLGTGLVYGFIKGRFDISIADVQLFFVHASYANAADRKLDREPGMTIGVSQLRPKSKGTIHTKNADPLCPPVIKPNFLDEQEDKDSLIGGMQAVRRIVQQQALQKFIDHEINPGDQVQRYDEWLDFARRNGQTIYHPVGTCRMGQDDEAVVDHELRVRGLTGLRIVDASIMPTIVSGNTQAAVMMIAEKGADLILSDTPN</sequence>
<evidence type="ECO:0000256" key="2">
    <source>
        <dbReference type="ARBA" id="ARBA00010790"/>
    </source>
</evidence>
<organism evidence="9 10">
    <name type="scientific">Advenella kashmirensis</name>
    <dbReference type="NCBI Taxonomy" id="310575"/>
    <lineage>
        <taxon>Bacteria</taxon>
        <taxon>Pseudomonadati</taxon>
        <taxon>Pseudomonadota</taxon>
        <taxon>Betaproteobacteria</taxon>
        <taxon>Burkholderiales</taxon>
        <taxon>Alcaligenaceae</taxon>
    </lineage>
</organism>
<reference evidence="9 10" key="1">
    <citation type="journal article" date="2018" name="Nat. Biotechnol.">
        <title>A standardized bacterial taxonomy based on genome phylogeny substantially revises the tree of life.</title>
        <authorList>
            <person name="Parks D.H."/>
            <person name="Chuvochina M."/>
            <person name="Waite D.W."/>
            <person name="Rinke C."/>
            <person name="Skarshewski A."/>
            <person name="Chaumeil P.A."/>
            <person name="Hugenholtz P."/>
        </authorList>
    </citation>
    <scope>NUCLEOTIDE SEQUENCE [LARGE SCALE GENOMIC DNA]</scope>
    <source>
        <strain evidence="9">UBA10707</strain>
    </source>
</reference>
<dbReference type="PIRSF" id="PIRSF000137">
    <property type="entry name" value="Alcohol_oxidase"/>
    <property type="match status" value="1"/>
</dbReference>
<dbReference type="PANTHER" id="PTHR11552">
    <property type="entry name" value="GLUCOSE-METHANOL-CHOLINE GMC OXIDOREDUCTASE"/>
    <property type="match status" value="1"/>
</dbReference>
<dbReference type="GO" id="GO:0050660">
    <property type="term" value="F:flavin adenine dinucleotide binding"/>
    <property type="evidence" value="ECO:0007669"/>
    <property type="project" value="InterPro"/>
</dbReference>
<keyword evidence="3 6" id="KW-0285">Flavoprotein</keyword>
<dbReference type="PANTHER" id="PTHR11552:SF147">
    <property type="entry name" value="CHOLINE DEHYDROGENASE, MITOCHONDRIAL"/>
    <property type="match status" value="1"/>
</dbReference>
<accession>A0A356LDY6</accession>
<feature type="domain" description="Glucose-methanol-choline oxidoreductase N-terminal" evidence="7">
    <location>
        <begin position="84"/>
        <end position="107"/>
    </location>
</feature>
<feature type="binding site" evidence="5">
    <location>
        <position position="245"/>
    </location>
    <ligand>
        <name>FAD</name>
        <dbReference type="ChEBI" id="CHEBI:57692"/>
    </ligand>
</feature>
<dbReference type="SUPFAM" id="SSF51905">
    <property type="entry name" value="FAD/NAD(P)-binding domain"/>
    <property type="match status" value="1"/>
</dbReference>
<evidence type="ECO:0000256" key="6">
    <source>
        <dbReference type="RuleBase" id="RU003968"/>
    </source>
</evidence>
<evidence type="ECO:0000256" key="1">
    <source>
        <dbReference type="ARBA" id="ARBA00001974"/>
    </source>
</evidence>
<dbReference type="Gene3D" id="3.50.50.60">
    <property type="entry name" value="FAD/NAD(P)-binding domain"/>
    <property type="match status" value="1"/>
</dbReference>
<comment type="caution">
    <text evidence="9">The sequence shown here is derived from an EMBL/GenBank/DDBJ whole genome shotgun (WGS) entry which is preliminary data.</text>
</comment>
<dbReference type="InterPro" id="IPR036188">
    <property type="entry name" value="FAD/NAD-bd_sf"/>
</dbReference>
<dbReference type="Pfam" id="PF05199">
    <property type="entry name" value="GMC_oxred_C"/>
    <property type="match status" value="1"/>
</dbReference>
<dbReference type="PROSITE" id="PS00624">
    <property type="entry name" value="GMC_OXRED_2"/>
    <property type="match status" value="1"/>
</dbReference>
<dbReference type="SUPFAM" id="SSF54373">
    <property type="entry name" value="FAD-linked reductases, C-terminal domain"/>
    <property type="match status" value="1"/>
</dbReference>
<evidence type="ECO:0000313" key="10">
    <source>
        <dbReference type="Proteomes" id="UP000264036"/>
    </source>
</evidence>
<evidence type="ECO:0000256" key="5">
    <source>
        <dbReference type="PIRSR" id="PIRSR000137-2"/>
    </source>
</evidence>
<dbReference type="Proteomes" id="UP000264036">
    <property type="component" value="Unassembled WGS sequence"/>
</dbReference>
<comment type="cofactor">
    <cofactor evidence="1 5">
        <name>FAD</name>
        <dbReference type="ChEBI" id="CHEBI:57692"/>
    </cofactor>
</comment>
<dbReference type="EMBL" id="DOEK01000010">
    <property type="protein sequence ID" value="HBP28978.1"/>
    <property type="molecule type" value="Genomic_DNA"/>
</dbReference>
<comment type="similarity">
    <text evidence="2 6">Belongs to the GMC oxidoreductase family.</text>
</comment>
<gene>
    <name evidence="9" type="ORF">DD666_06125</name>
</gene>
<dbReference type="InterPro" id="IPR007867">
    <property type="entry name" value="GMC_OxRtase_C"/>
</dbReference>
<feature type="domain" description="Glucose-methanol-choline oxidoreductase N-terminal" evidence="8">
    <location>
        <begin position="281"/>
        <end position="295"/>
    </location>
</feature>
<keyword evidence="4 5" id="KW-0274">FAD</keyword>
<evidence type="ECO:0000256" key="4">
    <source>
        <dbReference type="ARBA" id="ARBA00022827"/>
    </source>
</evidence>
<dbReference type="Gene3D" id="3.30.560.10">
    <property type="entry name" value="Glucose Oxidase, domain 3"/>
    <property type="match status" value="1"/>
</dbReference>
<evidence type="ECO:0000256" key="3">
    <source>
        <dbReference type="ARBA" id="ARBA00022630"/>
    </source>
</evidence>
<name>A0A356LDY6_9BURK</name>
<dbReference type="AlphaFoldDB" id="A0A356LDY6"/>
<dbReference type="PROSITE" id="PS00623">
    <property type="entry name" value="GMC_OXRED_1"/>
    <property type="match status" value="1"/>
</dbReference>